<accession>A0ACC0NNH7</accession>
<sequence>MGILRVRHHIPIYVPSKHRNCGSMISHFHSSSRFLPSKLSLAVSIVILGLLLVVILSFEL</sequence>
<evidence type="ECO:0000313" key="2">
    <source>
        <dbReference type="Proteomes" id="UP001062846"/>
    </source>
</evidence>
<keyword evidence="2" id="KW-1185">Reference proteome</keyword>
<dbReference type="Proteomes" id="UP001062846">
    <property type="component" value="Chromosome 5"/>
</dbReference>
<dbReference type="EMBL" id="CM046392">
    <property type="protein sequence ID" value="KAI8554943.1"/>
    <property type="molecule type" value="Genomic_DNA"/>
</dbReference>
<reference evidence="1" key="1">
    <citation type="submission" date="2022-02" db="EMBL/GenBank/DDBJ databases">
        <title>Plant Genome Project.</title>
        <authorList>
            <person name="Zhang R.-G."/>
        </authorList>
    </citation>
    <scope>NUCLEOTIDE SEQUENCE</scope>
    <source>
        <strain evidence="1">AT1</strain>
    </source>
</reference>
<proteinExistence type="predicted"/>
<organism evidence="1 2">
    <name type="scientific">Rhododendron molle</name>
    <name type="common">Chinese azalea</name>
    <name type="synonym">Azalea mollis</name>
    <dbReference type="NCBI Taxonomy" id="49168"/>
    <lineage>
        <taxon>Eukaryota</taxon>
        <taxon>Viridiplantae</taxon>
        <taxon>Streptophyta</taxon>
        <taxon>Embryophyta</taxon>
        <taxon>Tracheophyta</taxon>
        <taxon>Spermatophyta</taxon>
        <taxon>Magnoliopsida</taxon>
        <taxon>eudicotyledons</taxon>
        <taxon>Gunneridae</taxon>
        <taxon>Pentapetalae</taxon>
        <taxon>asterids</taxon>
        <taxon>Ericales</taxon>
        <taxon>Ericaceae</taxon>
        <taxon>Ericoideae</taxon>
        <taxon>Rhodoreae</taxon>
        <taxon>Rhododendron</taxon>
    </lineage>
</organism>
<evidence type="ECO:0000313" key="1">
    <source>
        <dbReference type="EMBL" id="KAI8554943.1"/>
    </source>
</evidence>
<name>A0ACC0NNH7_RHOML</name>
<protein>
    <submittedName>
        <fullName evidence="1">Uncharacterized protein</fullName>
    </submittedName>
</protein>
<gene>
    <name evidence="1" type="ORF">RHMOL_Rhmol05G0135200</name>
</gene>
<comment type="caution">
    <text evidence="1">The sequence shown here is derived from an EMBL/GenBank/DDBJ whole genome shotgun (WGS) entry which is preliminary data.</text>
</comment>